<evidence type="ECO:0000313" key="2">
    <source>
        <dbReference type="EMBL" id="CEJ54079.1"/>
    </source>
</evidence>
<proteinExistence type="predicted"/>
<accession>A0A0F7TBW3</accession>
<feature type="region of interest" description="Disordered" evidence="1">
    <location>
        <begin position="85"/>
        <end position="148"/>
    </location>
</feature>
<organism evidence="2 3">
    <name type="scientific">Penicillium brasilianum</name>
    <dbReference type="NCBI Taxonomy" id="104259"/>
    <lineage>
        <taxon>Eukaryota</taxon>
        <taxon>Fungi</taxon>
        <taxon>Dikarya</taxon>
        <taxon>Ascomycota</taxon>
        <taxon>Pezizomycotina</taxon>
        <taxon>Eurotiomycetes</taxon>
        <taxon>Eurotiomycetidae</taxon>
        <taxon>Eurotiales</taxon>
        <taxon>Aspergillaceae</taxon>
        <taxon>Penicillium</taxon>
    </lineage>
</organism>
<dbReference type="EMBL" id="CDHK01000001">
    <property type="protein sequence ID" value="CEJ54079.1"/>
    <property type="molecule type" value="Genomic_DNA"/>
</dbReference>
<sequence length="272" mass="29735">MTSKPALSTLTRLSAQVHISPNPAPKTLAESRQIFAALQGFGEIVSFRNLKYDIRNDTDRERPLIAMFDSSEAAERAIAASPVTITLPTPTPPAFTPNPFASVSSSSSTPSSMPPPSTPTSTSTSTSTPTPPTITCTLSPSRHNYERSTRRNPFYSMFTIDKNSAIYADMRSEETDTPLAELADVLMRTKRVTFASQRYGARVNAQRMGADSLMGIWERGVKERKKIEGENRDRDQDQDRDDASKESAQGKSGDRGTGRGRGRGRGVEERAG</sequence>
<evidence type="ECO:0000256" key="1">
    <source>
        <dbReference type="SAM" id="MobiDB-lite"/>
    </source>
</evidence>
<dbReference type="Proteomes" id="UP000042958">
    <property type="component" value="Unassembled WGS sequence"/>
</dbReference>
<name>A0A0F7TBW3_PENBI</name>
<dbReference type="CDD" id="cd00590">
    <property type="entry name" value="RRM_SF"/>
    <property type="match status" value="1"/>
</dbReference>
<feature type="compositionally biased region" description="Basic and acidic residues" evidence="1">
    <location>
        <begin position="222"/>
        <end position="245"/>
    </location>
</feature>
<evidence type="ECO:0000313" key="3">
    <source>
        <dbReference type="Proteomes" id="UP000042958"/>
    </source>
</evidence>
<gene>
    <name evidence="2" type="ORF">PMG11_00403</name>
</gene>
<reference evidence="3" key="1">
    <citation type="journal article" date="2015" name="Genome Announc.">
        <title>Draft genome sequence of the fungus Penicillium brasilianum MG11.</title>
        <authorList>
            <person name="Horn F."/>
            <person name="Linde J."/>
            <person name="Mattern D.J."/>
            <person name="Walther G."/>
            <person name="Guthke R."/>
            <person name="Brakhage A.A."/>
            <person name="Valiante V."/>
        </authorList>
    </citation>
    <scope>NUCLEOTIDE SEQUENCE [LARGE SCALE GENOMIC DNA]</scope>
    <source>
        <strain evidence="3">MG11</strain>
    </source>
</reference>
<keyword evidence="3" id="KW-1185">Reference proteome</keyword>
<dbReference type="OrthoDB" id="5367448at2759"/>
<feature type="compositionally biased region" description="Low complexity" evidence="1">
    <location>
        <begin position="97"/>
        <end position="111"/>
    </location>
</feature>
<dbReference type="AlphaFoldDB" id="A0A0F7TBW3"/>
<feature type="compositionally biased region" description="Low complexity" evidence="1">
    <location>
        <begin position="119"/>
        <end position="141"/>
    </location>
</feature>
<feature type="region of interest" description="Disordered" evidence="1">
    <location>
        <begin position="222"/>
        <end position="272"/>
    </location>
</feature>
<protein>
    <submittedName>
        <fullName evidence="2">Uncharacterized protein</fullName>
    </submittedName>
</protein>